<sequence>MRMPGLADAINREADWLRTHGDELPALLKEHGGPFEVVQGRSMRSPNTRKQALYLTHATYSDSRWGNARKLGTYSFRLAVHWPVGSTVTSIDIAEREQQALDEALELVVARIRGLMGDHTHGGRFLAVAEAPVDSTINVQYEPPEKTLPEGVLRAEVLYQAQDQAFI</sequence>
<protein>
    <submittedName>
        <fullName evidence="1">Uncharacterized protein</fullName>
    </submittedName>
</protein>
<gene>
    <name evidence="1" type="ORF">ACFQ3T_02415</name>
</gene>
<keyword evidence="2" id="KW-1185">Reference proteome</keyword>
<dbReference type="EMBL" id="JBHTLK010000005">
    <property type="protein sequence ID" value="MFD1145974.1"/>
    <property type="molecule type" value="Genomic_DNA"/>
</dbReference>
<evidence type="ECO:0000313" key="1">
    <source>
        <dbReference type="EMBL" id="MFD1145974.1"/>
    </source>
</evidence>
<accession>A0ABW3QFW9</accession>
<dbReference type="RefSeq" id="WP_380719248.1">
    <property type="nucleotide sequence ID" value="NZ_JBHTLK010000005.1"/>
</dbReference>
<organism evidence="1 2">
    <name type="scientific">Saccharothrix hoggarensis</name>
    <dbReference type="NCBI Taxonomy" id="913853"/>
    <lineage>
        <taxon>Bacteria</taxon>
        <taxon>Bacillati</taxon>
        <taxon>Actinomycetota</taxon>
        <taxon>Actinomycetes</taxon>
        <taxon>Pseudonocardiales</taxon>
        <taxon>Pseudonocardiaceae</taxon>
        <taxon>Saccharothrix</taxon>
    </lineage>
</organism>
<comment type="caution">
    <text evidence="1">The sequence shown here is derived from an EMBL/GenBank/DDBJ whole genome shotgun (WGS) entry which is preliminary data.</text>
</comment>
<name>A0ABW3QFW9_9PSEU</name>
<evidence type="ECO:0000313" key="2">
    <source>
        <dbReference type="Proteomes" id="UP001597168"/>
    </source>
</evidence>
<proteinExistence type="predicted"/>
<reference evidence="2" key="1">
    <citation type="journal article" date="2019" name="Int. J. Syst. Evol. Microbiol.">
        <title>The Global Catalogue of Microorganisms (GCM) 10K type strain sequencing project: providing services to taxonomists for standard genome sequencing and annotation.</title>
        <authorList>
            <consortium name="The Broad Institute Genomics Platform"/>
            <consortium name="The Broad Institute Genome Sequencing Center for Infectious Disease"/>
            <person name="Wu L."/>
            <person name="Ma J."/>
        </authorList>
    </citation>
    <scope>NUCLEOTIDE SEQUENCE [LARGE SCALE GENOMIC DNA]</scope>
    <source>
        <strain evidence="2">CCUG 60214</strain>
    </source>
</reference>
<dbReference type="Proteomes" id="UP001597168">
    <property type="component" value="Unassembled WGS sequence"/>
</dbReference>